<evidence type="ECO:0000256" key="3">
    <source>
        <dbReference type="ARBA" id="ARBA00022729"/>
    </source>
</evidence>
<feature type="signal peptide" evidence="7">
    <location>
        <begin position="1"/>
        <end position="30"/>
    </location>
</feature>
<organism evidence="8 9">
    <name type="scientific">Achromobacter piechaudii ATCC 43553</name>
    <dbReference type="NCBI Taxonomy" id="742159"/>
    <lineage>
        <taxon>Bacteria</taxon>
        <taxon>Pseudomonadati</taxon>
        <taxon>Pseudomonadota</taxon>
        <taxon>Betaproteobacteria</taxon>
        <taxon>Burkholderiales</taxon>
        <taxon>Alcaligenaceae</taxon>
        <taxon>Achromobacter</taxon>
    </lineage>
</organism>
<evidence type="ECO:0000256" key="2">
    <source>
        <dbReference type="ARBA" id="ARBA00022475"/>
    </source>
</evidence>
<evidence type="ECO:0000256" key="4">
    <source>
        <dbReference type="ARBA" id="ARBA00023136"/>
    </source>
</evidence>
<evidence type="ECO:0000256" key="1">
    <source>
        <dbReference type="ARBA" id="ARBA00010296"/>
    </source>
</evidence>
<dbReference type="PATRIC" id="fig|742159.3.peg.3223"/>
<evidence type="ECO:0000256" key="5">
    <source>
        <dbReference type="ARBA" id="ARBA00023139"/>
    </source>
</evidence>
<dbReference type="Proteomes" id="UP000004510">
    <property type="component" value="Unassembled WGS sequence"/>
</dbReference>
<comment type="caution">
    <text evidence="8">The sequence shown here is derived from an EMBL/GenBank/DDBJ whole genome shotgun (WGS) entry which is preliminary data.</text>
</comment>
<dbReference type="GO" id="GO:0009636">
    <property type="term" value="P:response to toxic substance"/>
    <property type="evidence" value="ECO:0007669"/>
    <property type="project" value="InterPro"/>
</dbReference>
<dbReference type="HOGENOM" id="CLU_193827_3_0_4"/>
<keyword evidence="4" id="KW-0472">Membrane</keyword>
<gene>
    <name evidence="8" type="primary">ecnA</name>
    <name evidence="8" type="ORF">HMPREF0004_2277</name>
</gene>
<sequence>MLASLSTPRQEMFMKNKVVLVMLLSIAALSAGCNTVAGAGKDIQRGGEKIEGAAK</sequence>
<dbReference type="AlphaFoldDB" id="D4X9Y0"/>
<evidence type="ECO:0000256" key="6">
    <source>
        <dbReference type="ARBA" id="ARBA00023288"/>
    </source>
</evidence>
<keyword evidence="6" id="KW-0449">Lipoprotein</keyword>
<dbReference type="EMBL" id="ADMS01000052">
    <property type="protein sequence ID" value="EFF76245.1"/>
    <property type="molecule type" value="Genomic_DNA"/>
</dbReference>
<evidence type="ECO:0000313" key="9">
    <source>
        <dbReference type="Proteomes" id="UP000004510"/>
    </source>
</evidence>
<dbReference type="eggNOG" id="COG5510">
    <property type="taxonomic scope" value="Bacteria"/>
</dbReference>
<feature type="chain" id="PRO_5003067134" evidence="7">
    <location>
        <begin position="31"/>
        <end position="55"/>
    </location>
</feature>
<keyword evidence="3 7" id="KW-0732">Signal</keyword>
<comment type="similarity">
    <text evidence="1">Belongs to the EcnA/EcnB lipoprotein family.</text>
</comment>
<name>D4X9Y0_9BURK</name>
<dbReference type="InterPro" id="IPR012556">
    <property type="entry name" value="Entericidin"/>
</dbReference>
<evidence type="ECO:0000256" key="7">
    <source>
        <dbReference type="SAM" id="SignalP"/>
    </source>
</evidence>
<accession>D4X9Y0</accession>
<keyword evidence="2" id="KW-1003">Cell membrane</keyword>
<reference evidence="9" key="1">
    <citation type="submission" date="2010-03" db="EMBL/GenBank/DDBJ databases">
        <title>Complete sequence of Mobiluncus curtisii ATCC 43063.</title>
        <authorList>
            <person name="Muzny D."/>
            <person name="Qin X."/>
            <person name="Deng J."/>
            <person name="Jiang H."/>
            <person name="Liu Y."/>
            <person name="Qu J."/>
            <person name="Song X.-Z."/>
            <person name="Zhang L."/>
            <person name="Thornton R."/>
            <person name="Coyle M."/>
            <person name="Francisco L."/>
            <person name="Jackson L."/>
            <person name="Javaid M."/>
            <person name="Korchina V."/>
            <person name="Kovar C."/>
            <person name="Mata R."/>
            <person name="Mathew T."/>
            <person name="Ngo R."/>
            <person name="Nguyen L."/>
            <person name="Nguyen N."/>
            <person name="Okwuonu G."/>
            <person name="Ongeri F."/>
            <person name="Pham C."/>
            <person name="Simmons D."/>
            <person name="Wilczek-Boney K."/>
            <person name="Hale W."/>
            <person name="Jakkamsetti A."/>
            <person name="Pham P."/>
            <person name="Ruth R."/>
            <person name="San Lucas F."/>
            <person name="Warren J."/>
            <person name="Zhang J."/>
            <person name="Zhao Z."/>
            <person name="Zhou C."/>
            <person name="Zhu D."/>
            <person name="Lee S."/>
            <person name="Bess C."/>
            <person name="Blankenburg K."/>
            <person name="Forbes L."/>
            <person name="Fu Q."/>
            <person name="Gubbala S."/>
            <person name="Hirani K."/>
            <person name="Jayaseelan J.C."/>
            <person name="Lara F."/>
            <person name="Munidasa M."/>
            <person name="Palculict T."/>
            <person name="Patil S."/>
            <person name="Pu L.-L."/>
            <person name="Saada N."/>
            <person name="Tang L."/>
            <person name="Weissenberger G."/>
            <person name="Zhu Y."/>
            <person name="Hemphill L."/>
            <person name="Shang Y."/>
            <person name="Youmans B."/>
            <person name="Ayvaz T."/>
            <person name="Ross M."/>
            <person name="Santibanez J."/>
            <person name="Aqrawi P."/>
            <person name="Gross S."/>
            <person name="Joshi V."/>
            <person name="Fowler G."/>
            <person name="Nazareth L."/>
            <person name="Reid J."/>
            <person name="Worley K."/>
            <person name="Petrosino J."/>
            <person name="Highlander S."/>
            <person name="Gibbs R."/>
            <person name="Gibbs R."/>
        </authorList>
    </citation>
    <scope>NUCLEOTIDE SEQUENCE [LARGE SCALE GENOMIC DNA]</scope>
    <source>
        <strain evidence="9">ATCC 43553</strain>
    </source>
</reference>
<evidence type="ECO:0000313" key="8">
    <source>
        <dbReference type="EMBL" id="EFF76245.1"/>
    </source>
</evidence>
<keyword evidence="5" id="KW-0564">Palmitate</keyword>
<dbReference type="GO" id="GO:0016020">
    <property type="term" value="C:membrane"/>
    <property type="evidence" value="ECO:0007669"/>
    <property type="project" value="InterPro"/>
</dbReference>
<dbReference type="Pfam" id="PF08085">
    <property type="entry name" value="Entericidin"/>
    <property type="match status" value="1"/>
</dbReference>
<protein>
    <submittedName>
        <fullName evidence="8">Entericidin EcnA/B family protein</fullName>
    </submittedName>
</protein>
<proteinExistence type="inferred from homology"/>